<evidence type="ECO:0000313" key="2">
    <source>
        <dbReference type="Proteomes" id="UP000800035"/>
    </source>
</evidence>
<dbReference type="EMBL" id="ML976977">
    <property type="protein sequence ID" value="KAF1963431.1"/>
    <property type="molecule type" value="Genomic_DNA"/>
</dbReference>
<name>A0A6A5UEU3_9PLEO</name>
<gene>
    <name evidence="1" type="ORF">CC80DRAFT_557041</name>
</gene>
<reference evidence="1" key="1">
    <citation type="journal article" date="2020" name="Stud. Mycol.">
        <title>101 Dothideomycetes genomes: a test case for predicting lifestyles and emergence of pathogens.</title>
        <authorList>
            <person name="Haridas S."/>
            <person name="Albert R."/>
            <person name="Binder M."/>
            <person name="Bloem J."/>
            <person name="Labutti K."/>
            <person name="Salamov A."/>
            <person name="Andreopoulos B."/>
            <person name="Baker S."/>
            <person name="Barry K."/>
            <person name="Bills G."/>
            <person name="Bluhm B."/>
            <person name="Cannon C."/>
            <person name="Castanera R."/>
            <person name="Culley D."/>
            <person name="Daum C."/>
            <person name="Ezra D."/>
            <person name="Gonzalez J."/>
            <person name="Henrissat B."/>
            <person name="Kuo A."/>
            <person name="Liang C."/>
            <person name="Lipzen A."/>
            <person name="Lutzoni F."/>
            <person name="Magnuson J."/>
            <person name="Mondo S."/>
            <person name="Nolan M."/>
            <person name="Ohm R."/>
            <person name="Pangilinan J."/>
            <person name="Park H.-J."/>
            <person name="Ramirez L."/>
            <person name="Alfaro M."/>
            <person name="Sun H."/>
            <person name="Tritt A."/>
            <person name="Yoshinaga Y."/>
            <person name="Zwiers L.-H."/>
            <person name="Turgeon B."/>
            <person name="Goodwin S."/>
            <person name="Spatafora J."/>
            <person name="Crous P."/>
            <person name="Grigoriev I."/>
        </authorList>
    </citation>
    <scope>NUCLEOTIDE SEQUENCE</scope>
    <source>
        <strain evidence="1">CBS 675.92</strain>
    </source>
</reference>
<dbReference type="Proteomes" id="UP000800035">
    <property type="component" value="Unassembled WGS sequence"/>
</dbReference>
<organism evidence="1 2">
    <name type="scientific">Byssothecium circinans</name>
    <dbReference type="NCBI Taxonomy" id="147558"/>
    <lineage>
        <taxon>Eukaryota</taxon>
        <taxon>Fungi</taxon>
        <taxon>Dikarya</taxon>
        <taxon>Ascomycota</taxon>
        <taxon>Pezizomycotina</taxon>
        <taxon>Dothideomycetes</taxon>
        <taxon>Pleosporomycetidae</taxon>
        <taxon>Pleosporales</taxon>
        <taxon>Massarineae</taxon>
        <taxon>Massarinaceae</taxon>
        <taxon>Byssothecium</taxon>
    </lineage>
</organism>
<accession>A0A6A5UEU3</accession>
<dbReference type="AlphaFoldDB" id="A0A6A5UEU3"/>
<keyword evidence="2" id="KW-1185">Reference proteome</keyword>
<proteinExistence type="predicted"/>
<evidence type="ECO:0000313" key="1">
    <source>
        <dbReference type="EMBL" id="KAF1963431.1"/>
    </source>
</evidence>
<sequence>MSTPLPPPTTALKDSGAKLEGKLGMGLVEELAEHKMWAFASIVDFNGKNDFSDGNLAYIAREAHKEMLSAIDRIDPTDERKKPLEPAVVAAIHVDDKVYIASSVKTGSRKGLPSQARIVAWLGYRSGKGYVIDPCETDDKDKREKGTKWGCGHLVEGLDLKPIKARTDAVKFEVETAPKCLPDQLELGDREDSQVMYYQAFTSKDSDCGHMITFVGERVRIGWRFDDQLDIETRP</sequence>
<protein>
    <submittedName>
        <fullName evidence="1">Uncharacterized protein</fullName>
    </submittedName>
</protein>